<name>A0ACC3ZCQ2_COLTU</name>
<keyword evidence="2" id="KW-1185">Reference proteome</keyword>
<proteinExistence type="predicted"/>
<protein>
    <submittedName>
        <fullName evidence="1">Acid phosphatase protein</fullName>
    </submittedName>
</protein>
<accession>A0ACC3ZCQ2</accession>
<sequence length="659" mass="74063">MASEKPEVPASEGHVEETSVRFSAQEHEPDQNKTIPDRVTSFFGDWYYVWEVFGILVSGLAIIAISVIISQFDHERVPEWTARAPFKKQRFHLSINSLLSILSVLGSTCAMIPVTKSLGQLKYLWFMEQDRKLADLEVFDSASRGKLGSAKLIWKLRFKHLAVLGGLASLLALAYGPFVQNMLITRITNLPSNHDALLSFSPSYFGGFPSTKGADSILMQSFYGAMIGSYTDWAFPPHECKTGECVWEEYDTLAACSHCTDISHLLTRTCTPKITTKDKLDDAVGCNVALPNGFSFDHVSLPASHNDSHRIVMAMNTTVPALVYNNYTDPLAFVQSIQGFPDKVSAFNASNEPDVYIITEDSILSAQECVIVPCIQRQNFNITRSVTSGTKNVVLRNTGDAVSVMKIINQWENYMFPSKTELRRRFVSIDYDDRSDKESRNKEQDWIDSFEIFLPSYEGMRGYLSDHFNGALVSSLDSPEFFETNNRSSVFSIFKLTMKNHSSTLYCGDEETTAVKEDGVVCAMNRIAAALTNGFRHELWHIGDLGQINGTTYEAQQICVAQWQYISAPIAVWALGLALFIGVVIKTRRANIKTWRTSQLATLLLRLDHDSHEHLKDWQHMRDAELLAVAQEVRLRLQVDENGPRFVRVNAKPVTESKV</sequence>
<comment type="caution">
    <text evidence="1">The sequence shown here is derived from an EMBL/GenBank/DDBJ whole genome shotgun (WGS) entry which is preliminary data.</text>
</comment>
<dbReference type="Proteomes" id="UP000805649">
    <property type="component" value="Unassembled WGS sequence"/>
</dbReference>
<evidence type="ECO:0000313" key="2">
    <source>
        <dbReference type="Proteomes" id="UP000805649"/>
    </source>
</evidence>
<gene>
    <name evidence="1" type="ORF">CTRU02_204675</name>
</gene>
<reference evidence="1 2" key="1">
    <citation type="journal article" date="2020" name="Phytopathology">
        <title>Genome Sequence Resources of Colletotrichum truncatum, C. plurivorum, C. musicola, and C. sojae: Four Species Pathogenic to Soybean (Glycine max).</title>
        <authorList>
            <person name="Rogerio F."/>
            <person name="Boufleur T.R."/>
            <person name="Ciampi-Guillardi M."/>
            <person name="Sukno S.A."/>
            <person name="Thon M.R."/>
            <person name="Massola Junior N.S."/>
            <person name="Baroncelli R."/>
        </authorList>
    </citation>
    <scope>NUCLEOTIDE SEQUENCE [LARGE SCALE GENOMIC DNA]</scope>
    <source>
        <strain evidence="1 2">CMES1059</strain>
    </source>
</reference>
<dbReference type="EMBL" id="VUJX02000002">
    <property type="protein sequence ID" value="KAL0941912.1"/>
    <property type="molecule type" value="Genomic_DNA"/>
</dbReference>
<organism evidence="1 2">
    <name type="scientific">Colletotrichum truncatum</name>
    <name type="common">Anthracnose fungus</name>
    <name type="synonym">Colletotrichum capsici</name>
    <dbReference type="NCBI Taxonomy" id="5467"/>
    <lineage>
        <taxon>Eukaryota</taxon>
        <taxon>Fungi</taxon>
        <taxon>Dikarya</taxon>
        <taxon>Ascomycota</taxon>
        <taxon>Pezizomycotina</taxon>
        <taxon>Sordariomycetes</taxon>
        <taxon>Hypocreomycetidae</taxon>
        <taxon>Glomerellales</taxon>
        <taxon>Glomerellaceae</taxon>
        <taxon>Colletotrichum</taxon>
        <taxon>Colletotrichum truncatum species complex</taxon>
    </lineage>
</organism>
<evidence type="ECO:0000313" key="1">
    <source>
        <dbReference type="EMBL" id="KAL0941912.1"/>
    </source>
</evidence>